<dbReference type="InterPro" id="IPR000595">
    <property type="entry name" value="cNMP-bd_dom"/>
</dbReference>
<dbReference type="InterPro" id="IPR018490">
    <property type="entry name" value="cNMP-bd_dom_sf"/>
</dbReference>
<keyword evidence="9" id="KW-0739">Sodium transport</keyword>
<feature type="transmembrane region" description="Helical" evidence="11">
    <location>
        <begin position="36"/>
        <end position="54"/>
    </location>
</feature>
<keyword evidence="3" id="KW-1003">Cell membrane</keyword>
<feature type="compositionally biased region" description="Low complexity" evidence="10">
    <location>
        <begin position="1168"/>
        <end position="1180"/>
    </location>
</feature>
<feature type="transmembrane region" description="Helical" evidence="11">
    <location>
        <begin position="304"/>
        <end position="330"/>
    </location>
</feature>
<dbReference type="RefSeq" id="XP_017767912.1">
    <property type="nucleotide sequence ID" value="XM_017912423.1"/>
</dbReference>
<dbReference type="PANTHER" id="PTHR10110">
    <property type="entry name" value="SODIUM/HYDROGEN EXCHANGER"/>
    <property type="match status" value="1"/>
</dbReference>
<feature type="transmembrane region" description="Helical" evidence="11">
    <location>
        <begin position="152"/>
        <end position="173"/>
    </location>
</feature>
<dbReference type="PANTHER" id="PTHR10110:SF86">
    <property type="entry name" value="SODIUM_HYDROGEN EXCHANGER 7"/>
    <property type="match status" value="1"/>
</dbReference>
<feature type="domain" description="Cyclic nucleotide-binding" evidence="12">
    <location>
        <begin position="872"/>
        <end position="986"/>
    </location>
</feature>
<feature type="transmembrane region" description="Helical" evidence="11">
    <location>
        <begin position="337"/>
        <end position="366"/>
    </location>
</feature>
<organism evidence="13 14">
    <name type="scientific">Nicrophorus vespilloides</name>
    <name type="common">Boreal carrion beetle</name>
    <dbReference type="NCBI Taxonomy" id="110193"/>
    <lineage>
        <taxon>Eukaryota</taxon>
        <taxon>Metazoa</taxon>
        <taxon>Ecdysozoa</taxon>
        <taxon>Arthropoda</taxon>
        <taxon>Hexapoda</taxon>
        <taxon>Insecta</taxon>
        <taxon>Pterygota</taxon>
        <taxon>Neoptera</taxon>
        <taxon>Endopterygota</taxon>
        <taxon>Coleoptera</taxon>
        <taxon>Polyphaga</taxon>
        <taxon>Staphyliniformia</taxon>
        <taxon>Silphidae</taxon>
        <taxon>Nicrophorinae</taxon>
        <taxon>Nicrophorus</taxon>
    </lineage>
</organism>
<keyword evidence="4 11" id="KW-0812">Transmembrane</keyword>
<dbReference type="GeneID" id="108556345"/>
<dbReference type="SUPFAM" id="SSF51206">
    <property type="entry name" value="cAMP-binding domain-like"/>
    <property type="match status" value="1"/>
</dbReference>
<feature type="transmembrane region" description="Helical" evidence="11">
    <location>
        <begin position="95"/>
        <end position="116"/>
    </location>
</feature>
<keyword evidence="6" id="KW-0915">Sodium</keyword>
<name>A0ABM1M012_NICVS</name>
<proteinExistence type="predicted"/>
<keyword evidence="13" id="KW-1185">Reference proteome</keyword>
<dbReference type="InterPro" id="IPR027359">
    <property type="entry name" value="Volt_channel_dom_sf"/>
</dbReference>
<dbReference type="Pfam" id="PF00999">
    <property type="entry name" value="Na_H_Exchanger"/>
    <property type="match status" value="1"/>
</dbReference>
<dbReference type="InterPro" id="IPR006153">
    <property type="entry name" value="Cation/H_exchanger_TM"/>
</dbReference>
<evidence type="ECO:0000313" key="14">
    <source>
        <dbReference type="RefSeq" id="XP_017767912.1"/>
    </source>
</evidence>
<evidence type="ECO:0000256" key="6">
    <source>
        <dbReference type="ARBA" id="ARBA00023053"/>
    </source>
</evidence>
<dbReference type="Gene3D" id="1.20.120.350">
    <property type="entry name" value="Voltage-gated potassium channels. Chain C"/>
    <property type="match status" value="1"/>
</dbReference>
<reference evidence="14" key="1">
    <citation type="submission" date="2025-08" db="UniProtKB">
        <authorList>
            <consortium name="RefSeq"/>
        </authorList>
    </citation>
    <scope>IDENTIFICATION</scope>
    <source>
        <tissue evidence="14">Whole Larva</tissue>
    </source>
</reference>
<dbReference type="Gene3D" id="2.60.120.10">
    <property type="entry name" value="Jelly Rolls"/>
    <property type="match status" value="1"/>
</dbReference>
<feature type="transmembrane region" description="Helical" evidence="11">
    <location>
        <begin position="6"/>
        <end position="24"/>
    </location>
</feature>
<evidence type="ECO:0000256" key="4">
    <source>
        <dbReference type="ARBA" id="ARBA00022692"/>
    </source>
</evidence>
<feature type="transmembrane region" description="Helical" evidence="11">
    <location>
        <begin position="627"/>
        <end position="653"/>
    </location>
</feature>
<evidence type="ECO:0000259" key="12">
    <source>
        <dbReference type="PROSITE" id="PS50042"/>
    </source>
</evidence>
<evidence type="ECO:0000256" key="8">
    <source>
        <dbReference type="ARBA" id="ARBA00023136"/>
    </source>
</evidence>
<feature type="transmembrane region" description="Helical" evidence="11">
    <location>
        <begin position="235"/>
        <end position="258"/>
    </location>
</feature>
<evidence type="ECO:0000256" key="10">
    <source>
        <dbReference type="SAM" id="MobiDB-lite"/>
    </source>
</evidence>
<evidence type="ECO:0000313" key="13">
    <source>
        <dbReference type="Proteomes" id="UP000695000"/>
    </source>
</evidence>
<dbReference type="CDD" id="cd00038">
    <property type="entry name" value="CAP_ED"/>
    <property type="match status" value="1"/>
</dbReference>
<dbReference type="Proteomes" id="UP000695000">
    <property type="component" value="Unplaced"/>
</dbReference>
<keyword evidence="7" id="KW-0406">Ion transport</keyword>
<dbReference type="Pfam" id="PF00027">
    <property type="entry name" value="cNMP_binding"/>
    <property type="match status" value="1"/>
</dbReference>
<dbReference type="PROSITE" id="PS50042">
    <property type="entry name" value="CNMP_BINDING_3"/>
    <property type="match status" value="1"/>
</dbReference>
<dbReference type="InterPro" id="IPR014710">
    <property type="entry name" value="RmlC-like_jellyroll"/>
</dbReference>
<evidence type="ECO:0000256" key="11">
    <source>
        <dbReference type="SAM" id="Phobius"/>
    </source>
</evidence>
<feature type="transmembrane region" description="Helical" evidence="11">
    <location>
        <begin position="122"/>
        <end position="140"/>
    </location>
</feature>
<feature type="compositionally biased region" description="Basic and acidic residues" evidence="10">
    <location>
        <begin position="1253"/>
        <end position="1305"/>
    </location>
</feature>
<evidence type="ECO:0000256" key="7">
    <source>
        <dbReference type="ARBA" id="ARBA00023065"/>
    </source>
</evidence>
<dbReference type="InterPro" id="IPR018422">
    <property type="entry name" value="Cation/H_exchanger_CPA1"/>
</dbReference>
<comment type="subcellular location">
    <subcellularLocation>
        <location evidence="1">Cell membrane</location>
        <topology evidence="1">Multi-pass membrane protein</topology>
    </subcellularLocation>
</comment>
<feature type="compositionally biased region" description="Basic residues" evidence="10">
    <location>
        <begin position="1153"/>
        <end position="1167"/>
    </location>
</feature>
<accession>A0ABM1M012</accession>
<gene>
    <name evidence="14" type="primary">LOC108556345</name>
</gene>
<evidence type="ECO:0000256" key="1">
    <source>
        <dbReference type="ARBA" id="ARBA00004651"/>
    </source>
</evidence>
<protein>
    <submittedName>
        <fullName evidence="14">Sodium/hydrogen exchanger 10-like</fullName>
    </submittedName>
</protein>
<evidence type="ECO:0000256" key="3">
    <source>
        <dbReference type="ARBA" id="ARBA00022475"/>
    </source>
</evidence>
<feature type="compositionally biased region" description="Polar residues" evidence="10">
    <location>
        <begin position="1214"/>
        <end position="1223"/>
    </location>
</feature>
<sequence>MSGVVDMPFGFPILGIAVVVGVMRTPLSKIYIPHQLIIILVACTLSNLQHYHIVADIWTIDVDADTWINIVSPIIVLKITYTMDNYLFLRSLPQILIISTIGFSISTALCGTLTSLLLKNTISVYSVILAGVVLSVVDMPDSIFSYETIRQTGVFMGGDCIIGLTIATSTLQLLIGIKSLIITEWYHIVMILIRHILCGGVVGYINGKVMAYLITGIYNDSYLLVSAMLGSSYVTFMFCEVVLFCSGSFATFILVMFMSRERARLSGHTDDGVVQFLDSLYDIIEIIIGVVIVTYFTIHLMEHASIWLLALSFGVFIIITTCRFMVLLILSPVLSRIGYGFTFSTMFCLYWGARRYLIQLMIIYFINDYNLDKHVEAYICFTVTCCALTLLLNVTTLKIFLIKMKLMDLSNSKKRNIQNCIKYLFNTRTRILSIMKMNRIFSDANWPMIQERTKLLGTVVKFEDSTEGGNVMMIGQRQSQCPSCHKTVMIQPTKKELVKMKAEVNLRILKTEKISYIRQYEDGLLNKEGVRVLMQAVEMASDSADLYIKLDELFIIFKEKSFFERTKMAFLHLCNTEIPMKVPRQFVRSQCYRIMMHRVFDILVYIVTMLFCIVVLFQIFFRDQKTSLFMTLVIIEHFFFIFYVVEFEIKLLAYSHTSKLQGFRSYMRCRWNQVDFIALVINSLDWFYSYIKYLNYTEDEVWHIISEYFRYAEAIRLIKMLKVFQKLYPKFLSYCDKKIDTKVSYAFRIGMALVVAFEEVIEMLPYIADNKEIKDELMFKLNSDRLAITQQLALIQKDRPWITITVKTKQAVASTLKHMQRGIMELKQCGITDKYEFNKLNASLEERLSWVWRLKSLQSIPPKTLFYEIPWMVDEMFIVEYLYENVATKVWDAGDVICEIGDVAEGVFILVAGVLKVTYVPNTETLENMSIFGTLPIREILSNKRFNETQTEYLMMGNSMGELAVLTGRPYNCTVVSDTPSQTFFIPAPVLLEAIEMSKDPVDGLSPRLWKYITVNLAKNVLMDTHIYQSTSNEQLRTILGRAFVPNLAAYKMFVLSEMIEDIILIEGLIVDFNTREIYTAPLYIPRTVNKILLPSSESFSIENITKTILMIIPDKEADDYELMERSQAMSDLIANPPKHLLVHASVKNKTRHIKNMLSTKRKRFGRKSSSSSQGSSRSSRSFKSRIYSRGRASSEVSSEHSSSHGSSSHDTSDNVISDTSSTHYDDESEGHVGQSISEPTSVVKKGKLPLPDVEHQSKENIEVERDHVQEHEQDRDQEHHNDNEHVRDQDHDVDNQHSQKPKEIQRLPDIVEDLNVIFESSTDERNMVPIESKPNQVTSFEDLFNRSEYPVTKKEMMRKMYENNPKEARKMLNRALAYRKVFLHSKEGLKDHKSKPPSKDH</sequence>
<dbReference type="PROSITE" id="PS00888">
    <property type="entry name" value="CNMP_BINDING_1"/>
    <property type="match status" value="1"/>
</dbReference>
<feature type="transmembrane region" description="Helical" evidence="11">
    <location>
        <begin position="378"/>
        <end position="401"/>
    </location>
</feature>
<dbReference type="InterPro" id="IPR018488">
    <property type="entry name" value="cNMP-bd_CS"/>
</dbReference>
<keyword evidence="8 11" id="KW-0472">Membrane</keyword>
<feature type="region of interest" description="Disordered" evidence="10">
    <location>
        <begin position="1153"/>
        <end position="1305"/>
    </location>
</feature>
<evidence type="ECO:0000256" key="9">
    <source>
        <dbReference type="ARBA" id="ARBA00023201"/>
    </source>
</evidence>
<keyword evidence="5 11" id="KW-1133">Transmembrane helix</keyword>
<evidence type="ECO:0000256" key="5">
    <source>
        <dbReference type="ARBA" id="ARBA00022989"/>
    </source>
</evidence>
<evidence type="ECO:0000256" key="2">
    <source>
        <dbReference type="ARBA" id="ARBA00022448"/>
    </source>
</evidence>
<keyword evidence="2" id="KW-0813">Transport</keyword>
<dbReference type="SUPFAM" id="SSF81324">
    <property type="entry name" value="Voltage-gated potassium channels"/>
    <property type="match status" value="1"/>
</dbReference>
<feature type="transmembrane region" description="Helical" evidence="11">
    <location>
        <begin position="602"/>
        <end position="621"/>
    </location>
</feature>